<proteinExistence type="inferred from homology"/>
<accession>A0A0J8S173</accession>
<organism evidence="11 12">
    <name type="scientific">Coccidioides immitis H538.4</name>
    <dbReference type="NCBI Taxonomy" id="396776"/>
    <lineage>
        <taxon>Eukaryota</taxon>
        <taxon>Fungi</taxon>
        <taxon>Dikarya</taxon>
        <taxon>Ascomycota</taxon>
        <taxon>Pezizomycotina</taxon>
        <taxon>Eurotiomycetes</taxon>
        <taxon>Eurotiomycetidae</taxon>
        <taxon>Onygenales</taxon>
        <taxon>Onygenaceae</taxon>
        <taxon>Coccidioides</taxon>
    </lineage>
</organism>
<dbReference type="Pfam" id="PF10215">
    <property type="entry name" value="Ost4"/>
    <property type="match status" value="1"/>
</dbReference>
<dbReference type="OrthoDB" id="2124077at2759"/>
<gene>
    <name evidence="11" type="ORF">CIHG_08271</name>
</gene>
<dbReference type="PANTHER" id="PTHR48164:SF1">
    <property type="entry name" value="DOLICHYL-DIPHOSPHOOLIGOSACCHARIDE--PROTEIN GLYCOSYLTRANSFERASE SUBUNIT 4"/>
    <property type="match status" value="1"/>
</dbReference>
<evidence type="ECO:0000256" key="8">
    <source>
        <dbReference type="ARBA" id="ARBA00023136"/>
    </source>
</evidence>
<dbReference type="GO" id="GO:0018279">
    <property type="term" value="P:protein N-linked glycosylation via asparagine"/>
    <property type="evidence" value="ECO:0007669"/>
    <property type="project" value="TreeGrafter"/>
</dbReference>
<evidence type="ECO:0000256" key="5">
    <source>
        <dbReference type="ARBA" id="ARBA00022824"/>
    </source>
</evidence>
<keyword evidence="7 10" id="KW-1133">Transmembrane helix</keyword>
<reference evidence="12" key="1">
    <citation type="journal article" date="2010" name="Genome Res.">
        <title>Population genomic sequencing of Coccidioides fungi reveals recent hybridization and transposon control.</title>
        <authorList>
            <person name="Neafsey D.E."/>
            <person name="Barker B.M."/>
            <person name="Sharpton T.J."/>
            <person name="Stajich J.E."/>
            <person name="Park D.J."/>
            <person name="Whiston E."/>
            <person name="Hung C.-Y."/>
            <person name="McMahan C."/>
            <person name="White J."/>
            <person name="Sykes S."/>
            <person name="Heiman D."/>
            <person name="Young S."/>
            <person name="Zeng Q."/>
            <person name="Abouelleil A."/>
            <person name="Aftuck L."/>
            <person name="Bessette D."/>
            <person name="Brown A."/>
            <person name="FitzGerald M."/>
            <person name="Lui A."/>
            <person name="Macdonald J.P."/>
            <person name="Priest M."/>
            <person name="Orbach M.J."/>
            <person name="Galgiani J.N."/>
            <person name="Kirkland T.N."/>
            <person name="Cole G.T."/>
            <person name="Birren B.W."/>
            <person name="Henn M.R."/>
            <person name="Taylor J.W."/>
            <person name="Rounsley S.D."/>
        </authorList>
    </citation>
    <scope>NUCLEOTIDE SEQUENCE [LARGE SCALE GENOMIC DNA]</scope>
    <source>
        <strain evidence="12">H538.4</strain>
    </source>
</reference>
<comment type="similarity">
    <text evidence="2">Belongs to the OST4 family.</text>
</comment>
<keyword evidence="5" id="KW-0256">Endoplasmic reticulum</keyword>
<evidence type="ECO:0000313" key="12">
    <source>
        <dbReference type="Proteomes" id="UP000054563"/>
    </source>
</evidence>
<evidence type="ECO:0000256" key="4">
    <source>
        <dbReference type="ARBA" id="ARBA00022692"/>
    </source>
</evidence>
<evidence type="ECO:0000256" key="9">
    <source>
        <dbReference type="SAM" id="MobiDB-lite"/>
    </source>
</evidence>
<dbReference type="InterPro" id="IPR036330">
    <property type="entry name" value="Ost4p_sf"/>
</dbReference>
<evidence type="ECO:0000256" key="3">
    <source>
        <dbReference type="ARBA" id="ARBA00017662"/>
    </source>
</evidence>
<comment type="subcellular location">
    <subcellularLocation>
        <location evidence="1">Endoplasmic reticulum membrane</location>
        <topology evidence="1">Single-pass type III membrane protein</topology>
    </subcellularLocation>
</comment>
<evidence type="ECO:0000313" key="11">
    <source>
        <dbReference type="EMBL" id="KMU90556.1"/>
    </source>
</evidence>
<evidence type="ECO:0000256" key="2">
    <source>
        <dbReference type="ARBA" id="ARBA00007685"/>
    </source>
</evidence>
<keyword evidence="8 10" id="KW-0472">Membrane</keyword>
<name>A0A0J8S173_COCIT</name>
<feature type="transmembrane region" description="Helical" evidence="10">
    <location>
        <begin position="7"/>
        <end position="28"/>
    </location>
</feature>
<dbReference type="AlphaFoldDB" id="A0A0J8S173"/>
<evidence type="ECO:0000256" key="10">
    <source>
        <dbReference type="SAM" id="Phobius"/>
    </source>
</evidence>
<dbReference type="VEuPathDB" id="FungiDB:CIHG_08271"/>
<dbReference type="SUPFAM" id="SSF103464">
    <property type="entry name" value="Oligosaccharyltransferase subunit ost4p"/>
    <property type="match status" value="1"/>
</dbReference>
<dbReference type="PANTHER" id="PTHR48164">
    <property type="entry name" value="DOLICHYL-DIPHOSPHOOLIGOSACCHARIDE--PROTEIN GLYCOSYLTRANSFERASE SUBUNIT 4"/>
    <property type="match status" value="1"/>
</dbReference>
<feature type="region of interest" description="Disordered" evidence="9">
    <location>
        <begin position="36"/>
        <end position="69"/>
    </location>
</feature>
<protein>
    <recommendedName>
        <fullName evidence="3">Dolichyl-diphosphooligosaccharide--protein glycosyltransferase subunit 4</fullName>
    </recommendedName>
</protein>
<dbReference type="InterPro" id="IPR018943">
    <property type="entry name" value="Oligosaccaryltransferase"/>
</dbReference>
<evidence type="ECO:0000256" key="1">
    <source>
        <dbReference type="ARBA" id="ARBA00004643"/>
    </source>
</evidence>
<dbReference type="GO" id="GO:0008250">
    <property type="term" value="C:oligosaccharyltransferase complex"/>
    <property type="evidence" value="ECO:0007669"/>
    <property type="project" value="TreeGrafter"/>
</dbReference>
<keyword evidence="4 10" id="KW-0812">Transmembrane</keyword>
<sequence>MITDTELYKLAIFLGSCAMLLIVLYHFLEVNSQENNQDTVVTPSSLTKGPDKAQSTLNTTPTTAKTENR</sequence>
<dbReference type="Proteomes" id="UP000054563">
    <property type="component" value="Unassembled WGS sequence"/>
</dbReference>
<evidence type="ECO:0000256" key="6">
    <source>
        <dbReference type="ARBA" id="ARBA00022968"/>
    </source>
</evidence>
<dbReference type="InterPro" id="IPR051307">
    <property type="entry name" value="OST4"/>
</dbReference>
<dbReference type="EMBL" id="DS017023">
    <property type="protein sequence ID" value="KMU90556.1"/>
    <property type="molecule type" value="Genomic_DNA"/>
</dbReference>
<evidence type="ECO:0000256" key="7">
    <source>
        <dbReference type="ARBA" id="ARBA00022989"/>
    </source>
</evidence>
<keyword evidence="6" id="KW-0735">Signal-anchor</keyword>